<keyword evidence="1" id="KW-1133">Transmembrane helix</keyword>
<gene>
    <name evidence="2" type="ORF">B0I29_102356</name>
</gene>
<comment type="caution">
    <text evidence="2">The sequence shown here is derived from an EMBL/GenBank/DDBJ whole genome shotgun (WGS) entry which is preliminary data.</text>
</comment>
<dbReference type="Proteomes" id="UP000249341">
    <property type="component" value="Unassembled WGS sequence"/>
</dbReference>
<evidence type="ECO:0000313" key="2">
    <source>
        <dbReference type="EMBL" id="RAK42531.1"/>
    </source>
</evidence>
<dbReference type="EMBL" id="QLMJ01000002">
    <property type="protein sequence ID" value="RAK42531.1"/>
    <property type="molecule type" value="Genomic_DNA"/>
</dbReference>
<dbReference type="AlphaFoldDB" id="A0A327ZJW8"/>
<feature type="transmembrane region" description="Helical" evidence="1">
    <location>
        <begin position="417"/>
        <end position="439"/>
    </location>
</feature>
<feature type="transmembrane region" description="Helical" evidence="1">
    <location>
        <begin position="263"/>
        <end position="283"/>
    </location>
</feature>
<name>A0A327ZJW8_9ACTN</name>
<keyword evidence="3" id="KW-1185">Reference proteome</keyword>
<sequence length="447" mass="47328">MRFGASERFTPLGYDLRIGVRAYRDGVPAVLEATRSTARNLARRDTPVRLRLLAALAVSAAAALLIATGLVAARVQDQVRIIGHQAAPQAAIAADLYFALSDLDAQATRILLAGDTDALAGSRLDALGAYRERGRQIDTGLRDVLATGAGDLERSLVTEMLDGLAVYRQRLGQALAAQPHSAADALGYYTQATNLLHVRLLPAAYRLRAVSEQRLDSAYDAKSGTEAAGGAVAVLLGGALLVLLITLQVWLARRFRRTWNPALITATALSLTLLVAFSTVLGAQERRLAAARADGLRPYLEVSELRAIGYDAAADTSRYLVSGNLAYYADDFAGKSQLLTGLDPVAGQRWAAYRSTHERIVALAGAGKTGEAVTALTGIRRGDAAFDFAYFDAAVAAVTGVRKAEFDSGLASAERTLTGAVVVPVGVLALVIVLTAAGVRRRLAEYR</sequence>
<proteinExistence type="predicted"/>
<keyword evidence="1" id="KW-0812">Transmembrane</keyword>
<protein>
    <submittedName>
        <fullName evidence="2">Uncharacterized protein</fullName>
    </submittedName>
</protein>
<feature type="transmembrane region" description="Helical" evidence="1">
    <location>
        <begin position="52"/>
        <end position="73"/>
    </location>
</feature>
<reference evidence="2 3" key="1">
    <citation type="submission" date="2018-06" db="EMBL/GenBank/DDBJ databases">
        <title>Genomic Encyclopedia of Type Strains, Phase III (KMG-III): the genomes of soil and plant-associated and newly described type strains.</title>
        <authorList>
            <person name="Whitman W."/>
        </authorList>
    </citation>
    <scope>NUCLEOTIDE SEQUENCE [LARGE SCALE GENOMIC DNA]</scope>
    <source>
        <strain evidence="2 3">CGMCC 4.7090</strain>
    </source>
</reference>
<organism evidence="2 3">
    <name type="scientific">Actinoplanes lutulentus</name>
    <dbReference type="NCBI Taxonomy" id="1287878"/>
    <lineage>
        <taxon>Bacteria</taxon>
        <taxon>Bacillati</taxon>
        <taxon>Actinomycetota</taxon>
        <taxon>Actinomycetes</taxon>
        <taxon>Micromonosporales</taxon>
        <taxon>Micromonosporaceae</taxon>
        <taxon>Actinoplanes</taxon>
    </lineage>
</organism>
<evidence type="ECO:0000313" key="3">
    <source>
        <dbReference type="Proteomes" id="UP000249341"/>
    </source>
</evidence>
<evidence type="ECO:0000256" key="1">
    <source>
        <dbReference type="SAM" id="Phobius"/>
    </source>
</evidence>
<feature type="transmembrane region" description="Helical" evidence="1">
    <location>
        <begin position="227"/>
        <end position="251"/>
    </location>
</feature>
<accession>A0A327ZJW8</accession>
<keyword evidence="1" id="KW-0472">Membrane</keyword>